<dbReference type="PANTHER" id="PTHR40855">
    <property type="entry name" value="DIOX_N DOMAIN-CONTAINING PROTEIN"/>
    <property type="match status" value="1"/>
</dbReference>
<accession>A0A080ZX13</accession>
<comment type="caution">
    <text evidence="3">The sequence shown here is derived from an EMBL/GenBank/DDBJ whole genome shotgun (WGS) entry which is preliminary data.</text>
</comment>
<name>A0A080ZX13_PHYNI</name>
<dbReference type="AlphaFoldDB" id="A0A080ZX13"/>
<evidence type="ECO:0000256" key="1">
    <source>
        <dbReference type="SAM" id="MobiDB-lite"/>
    </source>
</evidence>
<sequence length="635" mass="68135">MLCGLKLALACSALAAVRVDAALEDVPSFTVPSFDYTSLQSGGTPGRMLEALERGGIIALKNIPNYINVRERFLTSSVQCAVASENTDESVRYLSTKQFRDGTRRLTLRAAAGRELFDTDTETLNAMAAICPGHRELYEEFSGTLERAVDTFASALDQTEFRMGDSERSISARKLIGDAKRLDHFHAYEAAASSSTRSLSAQEIERDLSLDMHEDHGLFIAMAAPKFFSVKNGNIQERRLKSDASGLVIGATELDEIVRPDLKEDELVIMMGTGVSRWLETSHHLPAVMHGMRMPEELVGATPEQRNLRAWFGKMTLLPSYQRLLETNMDFDEFTNRTTRHLLSNGDSSDLKAIGCAGGRHLVESEGSCTYSICTLKPGVERPPTVGCHQACNYHTEFFDAKCEKKCDCTGTTTQADVCWMLCVARLPVDECPLEHQECSGLKMICDPNDTISNDVSHDHAAPTPTATPLPTFVTDAPTLTPTTTPLATTEPSTPLPTDATAPSSTSAAPIETPIPSTLPPTPTLTPSTALPTQAPSTATEAPVPATETPTTQDPITPSSTSAAPIETPIPSTLPPIQTATPTTALPTETPSHATALPSKAPSPSATVPPVLPATETPTAQDLITEEPVLPGGHC</sequence>
<feature type="compositionally biased region" description="Low complexity" evidence="1">
    <location>
        <begin position="525"/>
        <end position="552"/>
    </location>
</feature>
<reference evidence="3 4" key="1">
    <citation type="submission" date="2013-11" db="EMBL/GenBank/DDBJ databases">
        <title>The Genome Sequence of Phytophthora parasitica P1976.</title>
        <authorList>
            <consortium name="The Broad Institute Genomics Platform"/>
            <person name="Russ C."/>
            <person name="Tyler B."/>
            <person name="Panabieres F."/>
            <person name="Shan W."/>
            <person name="Tripathy S."/>
            <person name="Grunwald N."/>
            <person name="Machado M."/>
            <person name="Johnson C.S."/>
            <person name="Walker B."/>
            <person name="Young S."/>
            <person name="Zeng Q."/>
            <person name="Gargeya S."/>
            <person name="Fitzgerald M."/>
            <person name="Haas B."/>
            <person name="Abouelleil A."/>
            <person name="Allen A.W."/>
            <person name="Alvarado L."/>
            <person name="Arachchi H.M."/>
            <person name="Berlin A.M."/>
            <person name="Chapman S.B."/>
            <person name="Gainer-Dewar J."/>
            <person name="Goldberg J."/>
            <person name="Griggs A."/>
            <person name="Gujja S."/>
            <person name="Hansen M."/>
            <person name="Howarth C."/>
            <person name="Imamovic A."/>
            <person name="Ireland A."/>
            <person name="Larimer J."/>
            <person name="McCowan C."/>
            <person name="Murphy C."/>
            <person name="Pearson M."/>
            <person name="Poon T.W."/>
            <person name="Priest M."/>
            <person name="Roberts A."/>
            <person name="Saif S."/>
            <person name="Shea T."/>
            <person name="Sisk P."/>
            <person name="Sykes S."/>
            <person name="Wortman J."/>
            <person name="Nusbaum C."/>
            <person name="Birren B."/>
        </authorList>
    </citation>
    <scope>NUCLEOTIDE SEQUENCE [LARGE SCALE GENOMIC DNA]</scope>
    <source>
        <strain evidence="3 4">P1976</strain>
    </source>
</reference>
<feature type="compositionally biased region" description="Low complexity" evidence="1">
    <location>
        <begin position="462"/>
        <end position="516"/>
    </location>
</feature>
<protein>
    <submittedName>
        <fullName evidence="3">Uncharacterized protein</fullName>
    </submittedName>
</protein>
<dbReference type="EMBL" id="ANJA01002220">
    <property type="protein sequence ID" value="ETO71174.1"/>
    <property type="molecule type" value="Genomic_DNA"/>
</dbReference>
<feature type="compositionally biased region" description="Low complexity" evidence="1">
    <location>
        <begin position="575"/>
        <end position="591"/>
    </location>
</feature>
<dbReference type="Proteomes" id="UP000028582">
    <property type="component" value="Unassembled WGS sequence"/>
</dbReference>
<dbReference type="PANTHER" id="PTHR40855:SF1">
    <property type="entry name" value="CLAVAMINATE SYNTHASE-LIKE PROTEIN"/>
    <property type="match status" value="1"/>
</dbReference>
<evidence type="ECO:0000313" key="4">
    <source>
        <dbReference type="Proteomes" id="UP000028582"/>
    </source>
</evidence>
<proteinExistence type="predicted"/>
<feature type="chain" id="PRO_5001753438" evidence="2">
    <location>
        <begin position="22"/>
        <end position="635"/>
    </location>
</feature>
<organism evidence="3 4">
    <name type="scientific">Phytophthora nicotianae P1976</name>
    <dbReference type="NCBI Taxonomy" id="1317066"/>
    <lineage>
        <taxon>Eukaryota</taxon>
        <taxon>Sar</taxon>
        <taxon>Stramenopiles</taxon>
        <taxon>Oomycota</taxon>
        <taxon>Peronosporomycetes</taxon>
        <taxon>Peronosporales</taxon>
        <taxon>Peronosporaceae</taxon>
        <taxon>Phytophthora</taxon>
    </lineage>
</organism>
<feature type="compositionally biased region" description="Polar residues" evidence="1">
    <location>
        <begin position="553"/>
        <end position="563"/>
    </location>
</feature>
<feature type="region of interest" description="Disordered" evidence="1">
    <location>
        <begin position="456"/>
        <end position="635"/>
    </location>
</feature>
<keyword evidence="2" id="KW-0732">Signal</keyword>
<dbReference type="OrthoDB" id="161305at2759"/>
<feature type="signal peptide" evidence="2">
    <location>
        <begin position="1"/>
        <end position="21"/>
    </location>
</feature>
<evidence type="ECO:0000313" key="3">
    <source>
        <dbReference type="EMBL" id="ETO71174.1"/>
    </source>
</evidence>
<gene>
    <name evidence="3" type="ORF">F444_12452</name>
</gene>
<evidence type="ECO:0000256" key="2">
    <source>
        <dbReference type="SAM" id="SignalP"/>
    </source>
</evidence>